<dbReference type="Proteomes" id="UP000017429">
    <property type="component" value="Chromosome"/>
</dbReference>
<evidence type="ECO:0000313" key="1">
    <source>
        <dbReference type="EMBL" id="USF23159.1"/>
    </source>
</evidence>
<dbReference type="RefSeq" id="WP_023276229.1">
    <property type="nucleotide sequence ID" value="NZ_CP097562.1"/>
</dbReference>
<sequence>MSKIAVITKNFPRHFDFIVSLMETGYLKCAAMVIDEDNTSSIIDKLNQYYINSEHKFFGNKFNNISRIKTLTFNENNINSEKLPDFINSTGADLTIIYDVNNINNNTLSLIKSDIWKLTFGYTQYYKGYYCNIHAALNNKAQSICSSLIEFKDNSYNGRIIHQTPANYRQEDTITDAEYRSLRKMIFDMEKIIELYNNNAVKYYENSGGRFYNYDDLKENDIEKLIQEKDFLVKNTCDNESINFIKQL</sequence>
<accession>V2PXX2</accession>
<keyword evidence="2" id="KW-1185">Reference proteome</keyword>
<dbReference type="Gene3D" id="3.40.50.170">
    <property type="entry name" value="Formyl transferase, N-terminal domain"/>
    <property type="match status" value="1"/>
</dbReference>
<dbReference type="EMBL" id="CP097562">
    <property type="protein sequence ID" value="USF23159.1"/>
    <property type="molecule type" value="Genomic_DNA"/>
</dbReference>
<organism evidence="1 2">
    <name type="scientific">Mucispirillum schaedleri ASF457</name>
    <dbReference type="NCBI Taxonomy" id="1379858"/>
    <lineage>
        <taxon>Bacteria</taxon>
        <taxon>Pseudomonadati</taxon>
        <taxon>Deferribacterota</taxon>
        <taxon>Deferribacteres</taxon>
        <taxon>Deferribacterales</taxon>
        <taxon>Mucispirillaceae</taxon>
        <taxon>Mucispirillum</taxon>
    </lineage>
</organism>
<reference evidence="1" key="3">
    <citation type="submission" date="2022-06" db="EMBL/GenBank/DDBJ databases">
        <title>Resources to Facilitate Use of the Altered Schaedler Flora (ASF) Mouse Model to Study Microbiome Function.</title>
        <authorList>
            <person name="Proctor A."/>
            <person name="Parvinroo S."/>
            <person name="Richie T."/>
            <person name="Jia X."/>
            <person name="Lee S.T.M."/>
            <person name="Karp P.D."/>
            <person name="Paley S."/>
            <person name="Kostic A.D."/>
            <person name="Pierre J.F."/>
            <person name="Wannemuehler M.J."/>
            <person name="Phillips G.J."/>
        </authorList>
    </citation>
    <scope>NUCLEOTIDE SEQUENCE</scope>
    <source>
        <strain evidence="1">ASF457</strain>
    </source>
</reference>
<name>V2PXX2_9BACT</name>
<dbReference type="AlphaFoldDB" id="V2PXX2"/>
<dbReference type="OrthoDB" id="9802815at2"/>
<proteinExistence type="predicted"/>
<protein>
    <submittedName>
        <fullName evidence="1">Uncharacterized protein</fullName>
    </submittedName>
</protein>
<reference evidence="1" key="1">
    <citation type="journal article" date="2014" name="Genome Announc.">
        <title>Draft genome sequences of the altered schaedler flora, a defined bacterial community from gnotobiotic mice.</title>
        <authorList>
            <person name="Wannemuehler M.J."/>
            <person name="Overstreet A.M."/>
            <person name="Ward D.V."/>
            <person name="Phillips G.J."/>
        </authorList>
    </citation>
    <scope>NUCLEOTIDE SEQUENCE</scope>
    <source>
        <strain evidence="1">ASF457</strain>
    </source>
</reference>
<gene>
    <name evidence="1" type="ORF">N508_000214</name>
</gene>
<reference evidence="1" key="2">
    <citation type="submission" date="2022-05" db="EMBL/GenBank/DDBJ databases">
        <authorList>
            <person name="Proctor A.L."/>
            <person name="Phillips G.J."/>
            <person name="Wannemuehler M.J."/>
        </authorList>
    </citation>
    <scope>NUCLEOTIDE SEQUENCE</scope>
    <source>
        <strain evidence="1">ASF457</strain>
    </source>
</reference>
<evidence type="ECO:0000313" key="2">
    <source>
        <dbReference type="Proteomes" id="UP000017429"/>
    </source>
</evidence>
<dbReference type="KEGG" id="msch:N508_000214"/>